<evidence type="ECO:0000256" key="3">
    <source>
        <dbReference type="ARBA" id="ARBA00022729"/>
    </source>
</evidence>
<dbReference type="InterPro" id="IPR028082">
    <property type="entry name" value="Peripla_BP_I"/>
</dbReference>
<dbReference type="PROSITE" id="PS51318">
    <property type="entry name" value="TAT"/>
    <property type="match status" value="1"/>
</dbReference>
<evidence type="ECO:0000259" key="5">
    <source>
        <dbReference type="Pfam" id="PF13407"/>
    </source>
</evidence>
<name>A0A1C3TV96_9HYPH</name>
<dbReference type="RefSeq" id="WP_092705935.1">
    <property type="nucleotide sequence ID" value="NZ_FMAG01000001.1"/>
</dbReference>
<dbReference type="InterPro" id="IPR019546">
    <property type="entry name" value="TAT_signal_bac_arc"/>
</dbReference>
<dbReference type="CDD" id="cd20007">
    <property type="entry name" value="PBP1_ABC_sugar_binding-like"/>
    <property type="match status" value="1"/>
</dbReference>
<accession>A0A1C3TV96</accession>
<keyword evidence="3 4" id="KW-0732">Signal</keyword>
<dbReference type="Gene3D" id="3.40.50.2300">
    <property type="match status" value="2"/>
</dbReference>
<evidence type="ECO:0000256" key="2">
    <source>
        <dbReference type="ARBA" id="ARBA00007639"/>
    </source>
</evidence>
<dbReference type="Pfam" id="PF13407">
    <property type="entry name" value="Peripla_BP_4"/>
    <property type="match status" value="1"/>
</dbReference>
<evidence type="ECO:0000313" key="6">
    <source>
        <dbReference type="EMBL" id="SCB07131.1"/>
    </source>
</evidence>
<feature type="domain" description="Periplasmic binding protein" evidence="5">
    <location>
        <begin position="35"/>
        <end position="299"/>
    </location>
</feature>
<dbReference type="NCBIfam" id="TIGR01409">
    <property type="entry name" value="TAT_signal_seq"/>
    <property type="match status" value="1"/>
</dbReference>
<evidence type="ECO:0000256" key="4">
    <source>
        <dbReference type="SAM" id="SignalP"/>
    </source>
</evidence>
<comment type="subcellular location">
    <subcellularLocation>
        <location evidence="1">Cell envelope</location>
    </subcellularLocation>
</comment>
<dbReference type="Proteomes" id="UP000199101">
    <property type="component" value="Unassembled WGS sequence"/>
</dbReference>
<sequence>MERRSFLKATAVASLATGVAAVAGSTKAADKKFTIALIPGLTTDAFYITMRKGAEAAAKAVGAELVFQGGPDFNPVTQVPVLDAVIAKKPDFILIAPTDKDQLIQPLKKAADAGIPIITVDTFIGTGVYQTGKGDADFPLAYIASDNLLGGAIAARALAKAVGEKGKVYVSNVKPGVSTTDQREQGFKEEMKKYPNITVLETQYNDDDANKAASQLQAVFARNSDLDGVFGANLFSALGAANGVQQAGQTGKIRVVAFDAPTSIVDNINSGLVDLAIAQHPAEIGYFGVMAAYAHLTGNSIPTAIGTGFTVIDKSNVADKKIAKFIYSD</sequence>
<proteinExistence type="inferred from homology"/>
<dbReference type="AlphaFoldDB" id="A0A1C3TV96"/>
<evidence type="ECO:0000256" key="1">
    <source>
        <dbReference type="ARBA" id="ARBA00004196"/>
    </source>
</evidence>
<dbReference type="GO" id="GO:0030313">
    <property type="term" value="C:cell envelope"/>
    <property type="evidence" value="ECO:0007669"/>
    <property type="project" value="UniProtKB-SubCell"/>
</dbReference>
<feature type="signal peptide" evidence="4">
    <location>
        <begin position="1"/>
        <end position="28"/>
    </location>
</feature>
<gene>
    <name evidence="6" type="ORF">GA0061103_1037</name>
</gene>
<dbReference type="InterPro" id="IPR006311">
    <property type="entry name" value="TAT_signal"/>
</dbReference>
<dbReference type="PANTHER" id="PTHR46847">
    <property type="entry name" value="D-ALLOSE-BINDING PERIPLASMIC PROTEIN-RELATED"/>
    <property type="match status" value="1"/>
</dbReference>
<keyword evidence="7" id="KW-1185">Reference proteome</keyword>
<organism evidence="6 7">
    <name type="scientific">Rhizobium multihospitium</name>
    <dbReference type="NCBI Taxonomy" id="410764"/>
    <lineage>
        <taxon>Bacteria</taxon>
        <taxon>Pseudomonadati</taxon>
        <taxon>Pseudomonadota</taxon>
        <taxon>Alphaproteobacteria</taxon>
        <taxon>Hyphomicrobiales</taxon>
        <taxon>Rhizobiaceae</taxon>
        <taxon>Rhizobium/Agrobacterium group</taxon>
        <taxon>Rhizobium</taxon>
    </lineage>
</organism>
<comment type="similarity">
    <text evidence="2">Belongs to the bacterial solute-binding protein 2 family.</text>
</comment>
<feature type="chain" id="PRO_5008682429" evidence="4">
    <location>
        <begin position="29"/>
        <end position="329"/>
    </location>
</feature>
<dbReference type="GO" id="GO:0030246">
    <property type="term" value="F:carbohydrate binding"/>
    <property type="evidence" value="ECO:0007669"/>
    <property type="project" value="UniProtKB-ARBA"/>
</dbReference>
<dbReference type="InterPro" id="IPR025997">
    <property type="entry name" value="SBP_2_dom"/>
</dbReference>
<dbReference type="EMBL" id="FMAG01000001">
    <property type="protein sequence ID" value="SCB07131.1"/>
    <property type="molecule type" value="Genomic_DNA"/>
</dbReference>
<dbReference type="OrthoDB" id="9804917at2"/>
<evidence type="ECO:0000313" key="7">
    <source>
        <dbReference type="Proteomes" id="UP000199101"/>
    </source>
</evidence>
<dbReference type="PANTHER" id="PTHR46847:SF1">
    <property type="entry name" value="D-ALLOSE-BINDING PERIPLASMIC PROTEIN-RELATED"/>
    <property type="match status" value="1"/>
</dbReference>
<reference evidence="7" key="1">
    <citation type="submission" date="2016-08" db="EMBL/GenBank/DDBJ databases">
        <authorList>
            <person name="Varghese N."/>
            <person name="Submissions Spin"/>
        </authorList>
    </citation>
    <scope>NUCLEOTIDE SEQUENCE [LARGE SCALE GENOMIC DNA]</scope>
    <source>
        <strain evidence="7">HAMBI 2975</strain>
    </source>
</reference>
<dbReference type="STRING" id="410764.GA0061103_1037"/>
<protein>
    <submittedName>
        <fullName evidence="6">Ribose transport system substrate-binding protein</fullName>
    </submittedName>
</protein>
<dbReference type="SUPFAM" id="SSF53822">
    <property type="entry name" value="Periplasmic binding protein-like I"/>
    <property type="match status" value="1"/>
</dbReference>